<dbReference type="EMBL" id="JAYGJQ010000002">
    <property type="protein sequence ID" value="MEA9357777.1"/>
    <property type="molecule type" value="Genomic_DNA"/>
</dbReference>
<dbReference type="Proteomes" id="UP001302274">
    <property type="component" value="Unassembled WGS sequence"/>
</dbReference>
<accession>A0ABU5VXU3</accession>
<dbReference type="InterPro" id="IPR010706">
    <property type="entry name" value="Fatty_acid_cis-trans_isomerase"/>
</dbReference>
<evidence type="ECO:0000313" key="1">
    <source>
        <dbReference type="EMBL" id="MEA9357777.1"/>
    </source>
</evidence>
<evidence type="ECO:0000313" key="2">
    <source>
        <dbReference type="Proteomes" id="UP001302274"/>
    </source>
</evidence>
<keyword evidence="2" id="KW-1185">Reference proteome</keyword>
<organism evidence="1 2">
    <name type="scientific">Bacteriovorax antarcticus</name>
    <dbReference type="NCBI Taxonomy" id="3088717"/>
    <lineage>
        <taxon>Bacteria</taxon>
        <taxon>Pseudomonadati</taxon>
        <taxon>Bdellovibrionota</taxon>
        <taxon>Bacteriovoracia</taxon>
        <taxon>Bacteriovoracales</taxon>
        <taxon>Bacteriovoracaceae</taxon>
        <taxon>Bacteriovorax</taxon>
    </lineage>
</organism>
<proteinExistence type="predicted"/>
<dbReference type="RefSeq" id="WP_323577930.1">
    <property type="nucleotide sequence ID" value="NZ_JAYGJQ010000002.1"/>
</dbReference>
<dbReference type="GO" id="GO:0016853">
    <property type="term" value="F:isomerase activity"/>
    <property type="evidence" value="ECO:0007669"/>
    <property type="project" value="UniProtKB-KW"/>
</dbReference>
<name>A0ABU5VXU3_9BACT</name>
<sequence length="767" mass="89152">MPFLKHLFVFYILSFHSLLASEYREKIQPIFDNRCIACHSCLNGPCQLNLQNYDNFARGATHKNVYDGLRIDSVAPTRPGIDAKKVVDWRKLGFYDVNQSRNLEENIFYQILGVKKLEQKDIPFKTVEESIYCIDTAEQLKLTLAQSSDLQMPYALPPLTDVERNTLGTWLANGASGPEKAEAPAVTQSQVKLWENFFNQKSEKEKLVNRYMFEHLYLAHIYFPEAPTAFFRLVRSFTQCDKEIDEIATRRANDNPHTKDFYYCLKYLDSTNVAKTHMPFEFNPKVMERMKKIFFEDKWEIPRTKTQAESYSYQSSENPFVAFHDIPVKARYQFLLDNAHFIISTFIKGPVCNGTNAVNSIQEQFYVMFIAPESDNMVRSKDFADKAQDLLVLPGVWGSDIKLKTSIELTEAIVKHREGYRKLRADETTKNFPKGYAITDLWDGKGHNPNALLTIFRHNDNAAVLKGFHGDLPKTLFFLDYALFERLVYNLVVNFDVYGNVSHQMLTRVYMDLIRMEAEEMFLSFLPPETRIPLRKSWYKGLLTEAKMKYLFPYVDGHRPTQMKYKSAQNAKKEFVEQVLFSYMKPEVTGVLDTLNVRSYSIPDKAPNKAALNASDKVLRDLASNKAVGVNRYPNFFPENSYIVVIHEKAAPEIYTIIKNREHENVSWILAESLRLAPKEDTLTILRGYYSYYPNQFFVVNDKTLVDFKNKALKVKTKEDYKKFTTEFAVSRVSDQFWPTFDLINATMKKEETIEFGYLDLSRYLME</sequence>
<protein>
    <submittedName>
        <fullName evidence="1">Fatty acid cis/trans isomerase</fullName>
    </submittedName>
</protein>
<dbReference type="Pfam" id="PF06934">
    <property type="entry name" value="CTI"/>
    <property type="match status" value="1"/>
</dbReference>
<reference evidence="1 2" key="1">
    <citation type="submission" date="2023-11" db="EMBL/GenBank/DDBJ databases">
        <title>A Novel Polar Bacteriovorax (B. antarcticus) Isolated from the Biocrust in Antarctica.</title>
        <authorList>
            <person name="Mun W."/>
            <person name="Choi S.Y."/>
            <person name="Mitchell R.J."/>
        </authorList>
    </citation>
    <scope>NUCLEOTIDE SEQUENCE [LARGE SCALE GENOMIC DNA]</scope>
    <source>
        <strain evidence="1 2">PP10</strain>
    </source>
</reference>
<comment type="caution">
    <text evidence="1">The sequence shown here is derived from an EMBL/GenBank/DDBJ whole genome shotgun (WGS) entry which is preliminary data.</text>
</comment>
<keyword evidence="1" id="KW-0413">Isomerase</keyword>
<gene>
    <name evidence="1" type="ORF">SHI21_16215</name>
</gene>